<dbReference type="PROSITE" id="PS01081">
    <property type="entry name" value="HTH_TETR_1"/>
    <property type="match status" value="1"/>
</dbReference>
<evidence type="ECO:0000256" key="2">
    <source>
        <dbReference type="ARBA" id="ARBA00023125"/>
    </source>
</evidence>
<accession>A0A6J6SYD1</accession>
<dbReference type="SUPFAM" id="SSF46689">
    <property type="entry name" value="Homeodomain-like"/>
    <property type="match status" value="1"/>
</dbReference>
<dbReference type="Pfam" id="PF17939">
    <property type="entry name" value="TetR_C_30"/>
    <property type="match status" value="1"/>
</dbReference>
<dbReference type="InterPro" id="IPR023772">
    <property type="entry name" value="DNA-bd_HTH_TetR-type_CS"/>
</dbReference>
<dbReference type="InterPro" id="IPR001647">
    <property type="entry name" value="HTH_TetR"/>
</dbReference>
<dbReference type="InterPro" id="IPR050109">
    <property type="entry name" value="HTH-type_TetR-like_transc_reg"/>
</dbReference>
<evidence type="ECO:0000256" key="3">
    <source>
        <dbReference type="ARBA" id="ARBA00023163"/>
    </source>
</evidence>
<dbReference type="EMBL" id="CAFBMH010000036">
    <property type="protein sequence ID" value="CAB4907174.1"/>
    <property type="molecule type" value="Genomic_DNA"/>
</dbReference>
<dbReference type="InterPro" id="IPR036271">
    <property type="entry name" value="Tet_transcr_reg_TetR-rel_C_sf"/>
</dbReference>
<keyword evidence="3" id="KW-0804">Transcription</keyword>
<gene>
    <name evidence="5" type="ORF">UFOPK2754_01073</name>
    <name evidence="6" type="ORF">UFOPK3543_01227</name>
</gene>
<dbReference type="InterPro" id="IPR041586">
    <property type="entry name" value="PsrA_TetR_C"/>
</dbReference>
<evidence type="ECO:0000313" key="5">
    <source>
        <dbReference type="EMBL" id="CAB4739708.1"/>
    </source>
</evidence>
<name>A0A6J6SYD1_9ZZZZ</name>
<dbReference type="GO" id="GO:0000976">
    <property type="term" value="F:transcription cis-regulatory region binding"/>
    <property type="evidence" value="ECO:0007669"/>
    <property type="project" value="TreeGrafter"/>
</dbReference>
<feature type="domain" description="HTH tetR-type" evidence="4">
    <location>
        <begin position="34"/>
        <end position="94"/>
    </location>
</feature>
<keyword evidence="2" id="KW-0238">DNA-binding</keyword>
<keyword evidence="1" id="KW-0805">Transcription regulation</keyword>
<dbReference type="InterPro" id="IPR009057">
    <property type="entry name" value="Homeodomain-like_sf"/>
</dbReference>
<dbReference type="PANTHER" id="PTHR30055">
    <property type="entry name" value="HTH-TYPE TRANSCRIPTIONAL REGULATOR RUTR"/>
    <property type="match status" value="1"/>
</dbReference>
<proteinExistence type="predicted"/>
<evidence type="ECO:0000259" key="4">
    <source>
        <dbReference type="PROSITE" id="PS50977"/>
    </source>
</evidence>
<dbReference type="PROSITE" id="PS50977">
    <property type="entry name" value="HTH_TETR_2"/>
    <property type="match status" value="1"/>
</dbReference>
<evidence type="ECO:0000256" key="1">
    <source>
        <dbReference type="ARBA" id="ARBA00023015"/>
    </source>
</evidence>
<protein>
    <submittedName>
        <fullName evidence="5">Unannotated protein</fullName>
    </submittedName>
</protein>
<dbReference type="EMBL" id="CAEZYR010000031">
    <property type="protein sequence ID" value="CAB4739708.1"/>
    <property type="molecule type" value="Genomic_DNA"/>
</dbReference>
<organism evidence="5">
    <name type="scientific">freshwater metagenome</name>
    <dbReference type="NCBI Taxonomy" id="449393"/>
    <lineage>
        <taxon>unclassified sequences</taxon>
        <taxon>metagenomes</taxon>
        <taxon>ecological metagenomes</taxon>
    </lineage>
</organism>
<dbReference type="AlphaFoldDB" id="A0A6J6SYD1"/>
<sequence>MTYLFESSVRLQSPFVAPTRTRPIRRTVSGSATAATSDRLIRAAEELIGERGIGNVSVRDITSRARANTAAINYYFGTKEGLIHAIVERRAQQIGSRRTELLDLALASEPTVRGVVRVLVTASAELADDHLEGGRVFLRCRQAMRADPDAAMLLEKYFGPYTRRFLDALEQVTPQLPPMARAVRFAMARDVVDASFANDMLPAWLARRVGAQPSPDELADMVTDFLVAAFEAPA</sequence>
<dbReference type="SUPFAM" id="SSF48498">
    <property type="entry name" value="Tetracyclin repressor-like, C-terminal domain"/>
    <property type="match status" value="1"/>
</dbReference>
<dbReference type="Gene3D" id="1.10.357.10">
    <property type="entry name" value="Tetracycline Repressor, domain 2"/>
    <property type="match status" value="1"/>
</dbReference>
<dbReference type="Pfam" id="PF00440">
    <property type="entry name" value="TetR_N"/>
    <property type="match status" value="1"/>
</dbReference>
<reference evidence="5" key="1">
    <citation type="submission" date="2020-05" db="EMBL/GenBank/DDBJ databases">
        <authorList>
            <person name="Chiriac C."/>
            <person name="Salcher M."/>
            <person name="Ghai R."/>
            <person name="Kavagutti S V."/>
        </authorList>
    </citation>
    <scope>NUCLEOTIDE SEQUENCE</scope>
</reference>
<dbReference type="PANTHER" id="PTHR30055:SF234">
    <property type="entry name" value="HTH-TYPE TRANSCRIPTIONAL REGULATOR BETI"/>
    <property type="match status" value="1"/>
</dbReference>
<dbReference type="GO" id="GO:0003700">
    <property type="term" value="F:DNA-binding transcription factor activity"/>
    <property type="evidence" value="ECO:0007669"/>
    <property type="project" value="TreeGrafter"/>
</dbReference>
<dbReference type="PRINTS" id="PR00455">
    <property type="entry name" value="HTHTETR"/>
</dbReference>
<evidence type="ECO:0000313" key="6">
    <source>
        <dbReference type="EMBL" id="CAB4907174.1"/>
    </source>
</evidence>